<comment type="subcellular location">
    <subcellularLocation>
        <location evidence="1">Cell envelope</location>
    </subcellularLocation>
</comment>
<gene>
    <name evidence="2" type="ORF">PAT3040_02352</name>
</gene>
<protein>
    <submittedName>
        <fullName evidence="2">Uncharacterized protein</fullName>
    </submittedName>
</protein>
<evidence type="ECO:0000313" key="2">
    <source>
        <dbReference type="EMBL" id="GBG07791.1"/>
    </source>
</evidence>
<dbReference type="InterPro" id="IPR042229">
    <property type="entry name" value="Listeria/Bacterioides_rpt_sf"/>
</dbReference>
<dbReference type="GO" id="GO:0030313">
    <property type="term" value="C:cell envelope"/>
    <property type="evidence" value="ECO:0007669"/>
    <property type="project" value="UniProtKB-SubCell"/>
</dbReference>
<feature type="non-terminal residue" evidence="2">
    <location>
        <position position="1"/>
    </location>
</feature>
<dbReference type="Proteomes" id="UP000245202">
    <property type="component" value="Unassembled WGS sequence"/>
</dbReference>
<dbReference type="EMBL" id="BDQX01000111">
    <property type="protein sequence ID" value="GBG07791.1"/>
    <property type="molecule type" value="Genomic_DNA"/>
</dbReference>
<keyword evidence="3" id="KW-1185">Reference proteome</keyword>
<dbReference type="Pfam" id="PF09479">
    <property type="entry name" value="Flg_new"/>
    <property type="match status" value="11"/>
</dbReference>
<dbReference type="SUPFAM" id="SSF89372">
    <property type="entry name" value="Fucose-specific lectin"/>
    <property type="match status" value="1"/>
</dbReference>
<proteinExistence type="predicted"/>
<dbReference type="InterPro" id="IPR013378">
    <property type="entry name" value="InlB-like_B-rpt"/>
</dbReference>
<comment type="caution">
    <text evidence="2">The sequence shown here is derived from an EMBL/GenBank/DDBJ whole genome shotgun (WGS) entry which is preliminary data.</text>
</comment>
<sequence length="2232" mass="242755">GSHYGFTAAVTGPITLYAKWTINSYTVSFVSNGGSAVNSQSVNYNGMAAEPGAPTRTGYTFGGWYSDGNLTNAYSFTAKVTGNLTLYAEWTINSYTVSFNSNDGSEVISQSVNYGGSATRPAAPTRAGYTFDAWYSDSDLRSPYGFTAAVTEDITLYAKWTANSYTLSFDSDGGTALASQTVQAGEALSKLPAPAKDGYIFQGWFRDSDHLLIFAEGSSIIEDTTLYAKYMDSVDNAVQTTPSHSMLDVSPNFTIAVIDASGNLTASEVKAGMTFKDIANPDFAGITVTQGNDRFTVASAAEGGEFVEGNTYQLTLTDDNLRFQGQDATTRIYVFSVAKQEVMNIPLNPNLIYLAFAEVSDMMLDGANVNSPAIPVVTTTVGGSGNTLAEANASSGTFVYSGSASIKVGDTVAIYQGVRPDLRTVETTGEDAGDVAYVQITAVSGTTYAYGRADSDQVLFKPDVLPVSVEADTDGNPDNNSITVEHTLMNYSDSMYEPLGLDELTTVDVGDFIGFYEGEFAINGEFADEDLRIVGYGLITSITSAAEMDIITYTDATVEDVTNSFNLYQEQAINGDVLLSDEQIARLEAQIEQQAIESGFVDQAASYLSAIALETNDFKAQSKVGILSADTVTVENLTVVASLGTKLKHINGRTSGVSATLQVGADIVVNGEEGALVIHMTGTFIQEMSLDLGVNSETKWHWYTVNTFFGRIPLFPVIDDYVITANLDAYSYTGLNITAEMALVEHDKLGAALDDWLDAKTSGLFSQVRDIATEIEAIMAGVQDTDVDVETLKEQYKEMLEQDTEWVPLIEKEIFEASMRVALGIVEIKFEAKFVVSAQVNLTIGADFYYKMAKRYSVTLRVLSFTGTSNTVSLPGDGDYQFTFYVMGTLGLRAGINLEVKAGIGSVELNSIGISAEPGVYLKLWGYFYYQLKNVSGVKSTKSLGALYVEVGIYLEVELGAQLGDGLLSTGVELVDEEWPLYTIGETNNVYNFDYSQDEAPLLKMAARVTSVAVPEMLFTMRMFDLKSGETDTEKYDLSRFDIQVDNPNFKYDPDTQKIEVVDKKIPVSEGNLVITWKGAPLSFTSEPLRRKIPLNWMARTGDYILELYPRNGGATQVIAAPYNAAISVTDPVYSGYTFDGWYTAPEGGTKITIPSQMPAEDMILFARWIANTNTPYTVKHYLIDPNTGTSTSPVITENLTGTTDTRIVINSERFKDQGYTNGTVSGALLKGDGTTAIRVEYYPTNRKMTFSLGYEGAPTGSSITEPFGKNIAGRIPVPTRPGYTFAGWSPEVPSVMPTTDTTYTARWTAKTDTPYQVVHLQQDINIHSGTYTVVDKESYRGTTDATVNSADVTPKVYEGFTFDPTAAQTASIAGDGSTVLKLYYKRNSYAMTINYNGSGEASKVVNVPFGATTGIYLGTPVWQGRTFAGWISDPPIAESSTTMPAHNVDFKAQWTRNGYTVSFNSNGGSPVSNQTVEYGSQASEPDQPTKEDLVFGGWYRDSNLQTVYVFSALITDNLTLYAKWLRGYTISFDSNGGSAVADQKVNEGDKAAAPAAPTKEDFVFSGWYSDSDLTSAYDFEANVVTRSFPLYAKWTSVPKVSYTVSFNSRGGSQVATQTVYEGAVAEQPVAPTQEGSTFEGWYDSSSLTNRFSFSTPITTNLTLYAKWTDNIYTVSFNSNGGSAVDSKSVIHRNTVAQPVAPTWEGYRFDGWFSDIELNNRYIFTTSVMANLTLYAKWTAIYTVSFNNNGGPSVADQKVARGGTAYVPDPTTRAGYTFGGWHSDSELTNRYRFDTPVTGNLTLYALWTLNVHTVTFNSNGGPAVESQAVVPGDKAVAPAVPKRAGYKFEGWYSNSSLTTAYNFSSTVTKDTTLYAKWTETSWLQVGDEMIAGAREQSKVVIDSQGTPYMAYVTWNGEVFVMKYVDNEWRSVESPTALEKSGSGTVSLAIDSLDTLYVAYSNLSLKAVVKKYNEGAWQSVGSIEGRGNYPYIALDKDNTPYIAYIDDSQSSYNSIYVAKYTGSNWERIDDGTIGSGTTRNLIMAFDPSKTPYLFYTYRSSGVKTNVVKFNIAGEGYTQEELSNSQFQTIGMLDASFALDPSGVPYVAYMSSSTKVNVMKYMGSTWESVGTSGFTITSDDSKDLSTAIAFDRLGNPYVAYRDAASGGRVTVMKYGGGSWSLVERAGISADNVYGIRLAMDSSDNIYVSYIVVSTGPITEGKVSVMKYDPDFHQP</sequence>
<dbReference type="Gene3D" id="2.60.40.4270">
    <property type="entry name" value="Listeria-Bacteroides repeat domain"/>
    <property type="match status" value="10"/>
</dbReference>
<evidence type="ECO:0000256" key="1">
    <source>
        <dbReference type="ARBA" id="ARBA00004196"/>
    </source>
</evidence>
<reference evidence="2 3" key="1">
    <citation type="submission" date="2017-08" db="EMBL/GenBank/DDBJ databases">
        <title>Substantial Increase in Enzyme Production by Combined Drug-Resistance Mutations in Paenibacillus agaridevorans.</title>
        <authorList>
            <person name="Tanaka Y."/>
            <person name="Funane K."/>
            <person name="Hosaka T."/>
            <person name="Shiwa Y."/>
            <person name="Fujita N."/>
            <person name="Miyazaki T."/>
            <person name="Yoshikawa H."/>
            <person name="Murakami K."/>
            <person name="Kasahara K."/>
            <person name="Inaoka T."/>
            <person name="Hiraga Y."/>
            <person name="Ochi K."/>
        </authorList>
    </citation>
    <scope>NUCLEOTIDE SEQUENCE [LARGE SCALE GENOMIC DNA]</scope>
    <source>
        <strain evidence="2 3">T-3040</strain>
    </source>
</reference>
<name>A0A2R5EWL5_9BACL</name>
<organism evidence="2 3">
    <name type="scientific">Paenibacillus agaridevorans</name>
    <dbReference type="NCBI Taxonomy" id="171404"/>
    <lineage>
        <taxon>Bacteria</taxon>
        <taxon>Bacillati</taxon>
        <taxon>Bacillota</taxon>
        <taxon>Bacilli</taxon>
        <taxon>Bacillales</taxon>
        <taxon>Paenibacillaceae</taxon>
        <taxon>Paenibacillus</taxon>
    </lineage>
</organism>
<evidence type="ECO:0000313" key="3">
    <source>
        <dbReference type="Proteomes" id="UP000245202"/>
    </source>
</evidence>
<dbReference type="NCBIfam" id="TIGR02543">
    <property type="entry name" value="List_Bact_rpt"/>
    <property type="match status" value="9"/>
</dbReference>
<accession>A0A2R5EWL5</accession>